<keyword evidence="2" id="KW-0445">Lipid transport</keyword>
<dbReference type="GO" id="GO:0005829">
    <property type="term" value="C:cytosol"/>
    <property type="evidence" value="ECO:0007669"/>
    <property type="project" value="GOC"/>
</dbReference>
<dbReference type="InterPro" id="IPR014812">
    <property type="entry name" value="Vps51"/>
</dbReference>
<proteinExistence type="inferred from homology"/>
<comment type="function">
    <text evidence="2">Acts as component of the GARP complex that is involved in retrograde transport from early and late endosomes to the trans-Golgi network (TGN).</text>
</comment>
<keyword evidence="5" id="KW-1185">Reference proteome</keyword>
<feature type="region of interest" description="Disordered" evidence="3">
    <location>
        <begin position="1"/>
        <end position="43"/>
    </location>
</feature>
<comment type="similarity">
    <text evidence="1 2">Belongs to the VPS51 family.</text>
</comment>
<feature type="compositionally biased region" description="Gly residues" evidence="3">
    <location>
        <begin position="32"/>
        <end position="42"/>
    </location>
</feature>
<dbReference type="GO" id="GO:0015031">
    <property type="term" value="P:protein transport"/>
    <property type="evidence" value="ECO:0007669"/>
    <property type="project" value="UniProtKB-UniRule"/>
</dbReference>
<keyword evidence="2" id="KW-0333">Golgi apparatus</keyword>
<evidence type="ECO:0000256" key="1">
    <source>
        <dbReference type="ARBA" id="ARBA00006080"/>
    </source>
</evidence>
<gene>
    <name evidence="4" type="ORF">OC846_002174</name>
</gene>
<dbReference type="Pfam" id="PF08700">
    <property type="entry name" value="VPS51_Exo84_N"/>
    <property type="match status" value="1"/>
</dbReference>
<dbReference type="EMBL" id="JAPDMZ010000039">
    <property type="protein sequence ID" value="KAK0554291.1"/>
    <property type="molecule type" value="Genomic_DNA"/>
</dbReference>
<evidence type="ECO:0000256" key="2">
    <source>
        <dbReference type="RuleBase" id="RU368010"/>
    </source>
</evidence>
<organism evidence="4 5">
    <name type="scientific">Tilletia horrida</name>
    <dbReference type="NCBI Taxonomy" id="155126"/>
    <lineage>
        <taxon>Eukaryota</taxon>
        <taxon>Fungi</taxon>
        <taxon>Dikarya</taxon>
        <taxon>Basidiomycota</taxon>
        <taxon>Ustilaginomycotina</taxon>
        <taxon>Exobasidiomycetes</taxon>
        <taxon>Tilletiales</taxon>
        <taxon>Tilletiaceae</taxon>
        <taxon>Tilletia</taxon>
    </lineage>
</organism>
<accession>A0AAN6GSK9</accession>
<dbReference type="GO" id="GO:0032456">
    <property type="term" value="P:endocytic recycling"/>
    <property type="evidence" value="ECO:0007669"/>
    <property type="project" value="TreeGrafter"/>
</dbReference>
<dbReference type="GO" id="GO:0007030">
    <property type="term" value="P:Golgi organization"/>
    <property type="evidence" value="ECO:0007669"/>
    <property type="project" value="UniProtKB-UniRule"/>
</dbReference>
<keyword evidence="2" id="KW-0653">Protein transport</keyword>
<dbReference type="GO" id="GO:0000938">
    <property type="term" value="C:GARP complex"/>
    <property type="evidence" value="ECO:0007669"/>
    <property type="project" value="UniProtKB-UniRule"/>
</dbReference>
<dbReference type="GO" id="GO:0006869">
    <property type="term" value="P:lipid transport"/>
    <property type="evidence" value="ECO:0007669"/>
    <property type="project" value="UniProtKB-UniRule"/>
</dbReference>
<evidence type="ECO:0000313" key="4">
    <source>
        <dbReference type="EMBL" id="KAK0554291.1"/>
    </source>
</evidence>
<name>A0AAN6GSK9_9BASI</name>
<feature type="compositionally biased region" description="Polar residues" evidence="3">
    <location>
        <begin position="1"/>
        <end position="14"/>
    </location>
</feature>
<dbReference type="PANTHER" id="PTHR15954">
    <property type="entry name" value="VACUOLAR PROTEIN SORTING-ASSOCIATED PROTEIN 51 HOMOLOG"/>
    <property type="match status" value="1"/>
</dbReference>
<reference evidence="4" key="1">
    <citation type="journal article" date="2023" name="PhytoFront">
        <title>Draft Genome Resources of Seven Strains of Tilletia horrida, Causal Agent of Kernel Smut of Rice.</title>
        <authorList>
            <person name="Khanal S."/>
            <person name="Antony Babu S."/>
            <person name="Zhou X.G."/>
        </authorList>
    </citation>
    <scope>NUCLEOTIDE SEQUENCE</scope>
    <source>
        <strain evidence="4">TX6</strain>
    </source>
</reference>
<dbReference type="AlphaFoldDB" id="A0AAN6GSK9"/>
<protein>
    <recommendedName>
        <fullName evidence="2">Vacuolar protein sorting-associated protein 51 homolog</fullName>
    </recommendedName>
</protein>
<dbReference type="Proteomes" id="UP001176517">
    <property type="component" value="Unassembled WGS sequence"/>
</dbReference>
<comment type="subunit">
    <text evidence="2">Component of the Golgi-associated retrograde protein (GARP) complex.</text>
</comment>
<dbReference type="GO" id="GO:1990745">
    <property type="term" value="C:EARP complex"/>
    <property type="evidence" value="ECO:0007669"/>
    <property type="project" value="TreeGrafter"/>
</dbReference>
<sequence length="195" mass="20322">MAPKTHTPTGSGAASPSRYARTESSTAVAMGSGSGAAAGGAGRSSKRALRDYYGIQAGDNTAAGTGDGSTSASVLNEPGAILLRYPDSPAFNARSAYESLISTLSLAQLLRKSAELVTEIRELDGEKQSLVYNHHHELVAASETIRKMKDRADGLDPSLDSLQASFSTMSQLAETLALPAHLLKPVSNTDDQKVS</sequence>
<evidence type="ECO:0000313" key="5">
    <source>
        <dbReference type="Proteomes" id="UP001176517"/>
    </source>
</evidence>
<dbReference type="PANTHER" id="PTHR15954:SF4">
    <property type="entry name" value="VACUOLAR PROTEIN SORTING-ASSOCIATED PROTEIN 51 HOMOLOG"/>
    <property type="match status" value="1"/>
</dbReference>
<dbReference type="GO" id="GO:0016020">
    <property type="term" value="C:membrane"/>
    <property type="evidence" value="ECO:0007669"/>
    <property type="project" value="TreeGrafter"/>
</dbReference>
<comment type="caution">
    <text evidence="4">The sequence shown here is derived from an EMBL/GenBank/DDBJ whole genome shotgun (WGS) entry which is preliminary data.</text>
</comment>
<dbReference type="GO" id="GO:0048193">
    <property type="term" value="P:Golgi vesicle transport"/>
    <property type="evidence" value="ECO:0007669"/>
    <property type="project" value="TreeGrafter"/>
</dbReference>
<comment type="subcellular location">
    <subcellularLocation>
        <location evidence="2">Golgi apparatus</location>
        <location evidence="2">trans-Golgi network</location>
    </subcellularLocation>
</comment>
<dbReference type="GO" id="GO:0042147">
    <property type="term" value="P:retrograde transport, endosome to Golgi"/>
    <property type="evidence" value="ECO:0007669"/>
    <property type="project" value="UniProtKB-UniRule"/>
</dbReference>
<keyword evidence="2" id="KW-0813">Transport</keyword>
<evidence type="ECO:0000256" key="3">
    <source>
        <dbReference type="SAM" id="MobiDB-lite"/>
    </source>
</evidence>